<dbReference type="InterPro" id="IPR043128">
    <property type="entry name" value="Rev_trsase/Diguanyl_cyclase"/>
</dbReference>
<dbReference type="GO" id="GO:1902201">
    <property type="term" value="P:negative regulation of bacterial-type flagellum-dependent cell motility"/>
    <property type="evidence" value="ECO:0007669"/>
    <property type="project" value="TreeGrafter"/>
</dbReference>
<evidence type="ECO:0000259" key="4">
    <source>
        <dbReference type="PROSITE" id="PS50887"/>
    </source>
</evidence>
<dbReference type="PATRIC" id="fig|717774.3.peg.1292"/>
<evidence type="ECO:0000256" key="1">
    <source>
        <dbReference type="ARBA" id="ARBA00001946"/>
    </source>
</evidence>
<evidence type="ECO:0000313" key="6">
    <source>
        <dbReference type="Proteomes" id="UP000001062"/>
    </source>
</evidence>
<dbReference type="PROSITE" id="PS50887">
    <property type="entry name" value="GGDEF"/>
    <property type="match status" value="1"/>
</dbReference>
<name>F2JUV2_MARM1</name>
<dbReference type="Gene3D" id="3.30.70.270">
    <property type="match status" value="1"/>
</dbReference>
<dbReference type="PANTHER" id="PTHR45138:SF5">
    <property type="entry name" value="BIFUNCTIONAL PERIPLASMIC SUBSTRATE BINDING PROTEIN_CYTOPLASMIC DIGUANYLATE CYCLASE"/>
    <property type="match status" value="1"/>
</dbReference>
<keyword evidence="3" id="KW-1133">Transmembrane helix</keyword>
<protein>
    <recommendedName>
        <fullName evidence="2">diguanylate cyclase</fullName>
        <ecNumber evidence="2">2.7.7.65</ecNumber>
    </recommendedName>
</protein>
<reference evidence="5 6" key="1">
    <citation type="journal article" date="2012" name="Stand. Genomic Sci.">
        <title>Complete genome sequence of the melanogenic marine bacterium Marinomonas mediterranea type strain (MMB-1(T)).</title>
        <authorList>
            <person name="Lucas-Elio P."/>
            <person name="Goodwin L."/>
            <person name="Woyke T."/>
            <person name="Pitluck S."/>
            <person name="Nolan M."/>
            <person name="Kyrpides N.C."/>
            <person name="Detter J.C."/>
            <person name="Copeland A."/>
            <person name="Teshima H."/>
            <person name="Bruce D."/>
            <person name="Detter C."/>
            <person name="Tapia R."/>
            <person name="Han S."/>
            <person name="Land M.L."/>
            <person name="Ivanova N."/>
            <person name="Mikhailova N."/>
            <person name="Johnston A.W."/>
            <person name="Sanchez-Amat A."/>
        </authorList>
    </citation>
    <scope>NUCLEOTIDE SEQUENCE [LARGE SCALE GENOMIC DNA]</scope>
    <source>
        <strain evidence="6">ATCC 700492 / JCM 21426 / NBRC 103028 / MMB-1</strain>
    </source>
</reference>
<dbReference type="EC" id="2.7.7.65" evidence="2"/>
<dbReference type="CDD" id="cd01949">
    <property type="entry name" value="GGDEF"/>
    <property type="match status" value="1"/>
</dbReference>
<dbReference type="eggNOG" id="COG3706">
    <property type="taxonomic scope" value="Bacteria"/>
</dbReference>
<dbReference type="STRING" id="717774.Marme_1244"/>
<evidence type="ECO:0000313" key="5">
    <source>
        <dbReference type="EMBL" id="ADZ90517.1"/>
    </source>
</evidence>
<feature type="transmembrane region" description="Helical" evidence="3">
    <location>
        <begin position="199"/>
        <end position="221"/>
    </location>
</feature>
<feature type="transmembrane region" description="Helical" evidence="3">
    <location>
        <begin position="13"/>
        <end position="33"/>
    </location>
</feature>
<dbReference type="GO" id="GO:0005886">
    <property type="term" value="C:plasma membrane"/>
    <property type="evidence" value="ECO:0007669"/>
    <property type="project" value="TreeGrafter"/>
</dbReference>
<keyword evidence="6" id="KW-1185">Reference proteome</keyword>
<dbReference type="RefSeq" id="WP_013660422.1">
    <property type="nucleotide sequence ID" value="NC_015276.1"/>
</dbReference>
<keyword evidence="3" id="KW-0472">Membrane</keyword>
<organism evidence="5 6">
    <name type="scientific">Marinomonas mediterranea (strain ATCC 700492 / JCM 21426 / NBRC 103028 / MMB-1)</name>
    <dbReference type="NCBI Taxonomy" id="717774"/>
    <lineage>
        <taxon>Bacteria</taxon>
        <taxon>Pseudomonadati</taxon>
        <taxon>Pseudomonadota</taxon>
        <taxon>Gammaproteobacteria</taxon>
        <taxon>Oceanospirillales</taxon>
        <taxon>Oceanospirillaceae</taxon>
        <taxon>Marinomonas</taxon>
    </lineage>
</organism>
<evidence type="ECO:0000256" key="3">
    <source>
        <dbReference type="SAM" id="Phobius"/>
    </source>
</evidence>
<dbReference type="Pfam" id="PF00990">
    <property type="entry name" value="GGDEF"/>
    <property type="match status" value="1"/>
</dbReference>
<dbReference type="NCBIfam" id="TIGR00254">
    <property type="entry name" value="GGDEF"/>
    <property type="match status" value="1"/>
</dbReference>
<feature type="domain" description="GGDEF" evidence="4">
    <location>
        <begin position="325"/>
        <end position="454"/>
    </location>
</feature>
<dbReference type="SUPFAM" id="SSF55073">
    <property type="entry name" value="Nucleotide cyclase"/>
    <property type="match status" value="1"/>
</dbReference>
<comment type="cofactor">
    <cofactor evidence="1">
        <name>Mg(2+)</name>
        <dbReference type="ChEBI" id="CHEBI:18420"/>
    </cofactor>
</comment>
<dbReference type="PANTHER" id="PTHR45138">
    <property type="entry name" value="REGULATORY COMPONENTS OF SENSORY TRANSDUCTION SYSTEM"/>
    <property type="match status" value="1"/>
</dbReference>
<dbReference type="KEGG" id="mme:Marme_1244"/>
<dbReference type="GO" id="GO:0043709">
    <property type="term" value="P:cell adhesion involved in single-species biofilm formation"/>
    <property type="evidence" value="ECO:0007669"/>
    <property type="project" value="TreeGrafter"/>
</dbReference>
<sequence>MLQWFNASLNRKIGSLFVLLLSFLFVVIIFSIYKLRLIDFEMKQVAEVDIPLNEVIGHAEMLQLKQHIFMEQFRRLGGSNESFSSPETQFDQRRDALSTLLNRAVNIINKNVERHKIRFELLEHEALLSEIEAFHQHSDDFERQLGHILSVQNISESDWRDLENVAFLLDRSMGIILTQIESLSLEAAKYTEKHEREFMFINGMLGAGALVIGLLLTVYIIQVIRIRILRIHHQVDNIHESIETGTPIKVSSVDESESNPQDELGELEQDLQKVVRRLSDEMVSRMEAERQLMVLVTKDKLTGAYNRHKWDEQIKVSLDLAQRGTVFSLIMLDIDCFKKINDQFGHQVGDAVLQFFASSLLQCLRKSDLLFRMGGEEFAVLLPQQPLEKATQVAERILESIEMTDDDRIPPFTVSAGVSTYRSGDDDNSILTRADKALYQSKLNGRNRVTSEGA</sequence>
<keyword evidence="3" id="KW-0812">Transmembrane</keyword>
<proteinExistence type="predicted"/>
<dbReference type="InterPro" id="IPR029787">
    <property type="entry name" value="Nucleotide_cyclase"/>
</dbReference>
<accession>F2JUV2</accession>
<dbReference type="AlphaFoldDB" id="F2JUV2"/>
<dbReference type="GO" id="GO:0052621">
    <property type="term" value="F:diguanylate cyclase activity"/>
    <property type="evidence" value="ECO:0007669"/>
    <property type="project" value="UniProtKB-EC"/>
</dbReference>
<dbReference type="EMBL" id="CP002583">
    <property type="protein sequence ID" value="ADZ90517.1"/>
    <property type="molecule type" value="Genomic_DNA"/>
</dbReference>
<gene>
    <name evidence="5" type="ordered locus">Marme_1244</name>
</gene>
<dbReference type="InterPro" id="IPR000160">
    <property type="entry name" value="GGDEF_dom"/>
</dbReference>
<evidence type="ECO:0000256" key="2">
    <source>
        <dbReference type="ARBA" id="ARBA00012528"/>
    </source>
</evidence>
<dbReference type="SMART" id="SM00267">
    <property type="entry name" value="GGDEF"/>
    <property type="match status" value="1"/>
</dbReference>
<dbReference type="HOGENOM" id="CLU_591615_0_0_6"/>
<dbReference type="Proteomes" id="UP000001062">
    <property type="component" value="Chromosome"/>
</dbReference>
<dbReference type="OrthoDB" id="9812260at2"/>
<dbReference type="FunFam" id="3.30.70.270:FF:000001">
    <property type="entry name" value="Diguanylate cyclase domain protein"/>
    <property type="match status" value="1"/>
</dbReference>
<dbReference type="InterPro" id="IPR050469">
    <property type="entry name" value="Diguanylate_Cyclase"/>
</dbReference>